<keyword evidence="2" id="KW-1185">Reference proteome</keyword>
<evidence type="ECO:0000313" key="3">
    <source>
        <dbReference type="RefSeq" id="XP_016440790.1"/>
    </source>
</evidence>
<dbReference type="PaxDb" id="4097-A0A1S3XLC1"/>
<feature type="domain" description="Reverse transcriptase zinc-binding" evidence="1">
    <location>
        <begin position="2"/>
        <end position="49"/>
    </location>
</feature>
<dbReference type="Proteomes" id="UP000790787">
    <property type="component" value="Chromosome 7"/>
</dbReference>
<dbReference type="RefSeq" id="XP_016440790.1">
    <property type="nucleotide sequence ID" value="XM_016585304.1"/>
</dbReference>
<evidence type="ECO:0000259" key="1">
    <source>
        <dbReference type="Pfam" id="PF13966"/>
    </source>
</evidence>
<dbReference type="Pfam" id="PF13966">
    <property type="entry name" value="zf-RVT"/>
    <property type="match status" value="1"/>
</dbReference>
<reference evidence="3" key="2">
    <citation type="submission" date="2025-08" db="UniProtKB">
        <authorList>
            <consortium name="RefSeq"/>
        </authorList>
    </citation>
    <scope>IDENTIFICATION</scope>
    <source>
        <tissue evidence="3">Leaf</tissue>
    </source>
</reference>
<dbReference type="PANTHER" id="PTHR33116:SF66">
    <property type="entry name" value="REVERSE TRANSCRIPTASE ZINC-BINDING DOMAIN-CONTAINING PROTEIN"/>
    <property type="match status" value="1"/>
</dbReference>
<sequence>MAIHRRLATVDRLAKWEIQVPQSCVLCERDIEETHDHLFFECPYSQSLWKGMLGWLRYQRSVANWEAEVKWLSANANNRNPRKTILGVVFAAVVYHIWMERNDRRFQNQKREAKDRAKDITIQVHITGQQKCKWKPVLTTLNSYPNCKP</sequence>
<accession>A0A1S3XLC1</accession>
<dbReference type="PANTHER" id="PTHR33116">
    <property type="entry name" value="REVERSE TRANSCRIPTASE ZINC-BINDING DOMAIN-CONTAINING PROTEIN-RELATED-RELATED"/>
    <property type="match status" value="1"/>
</dbReference>
<protein>
    <submittedName>
        <fullName evidence="3">Uncharacterized protein LOC107766507</fullName>
    </submittedName>
</protein>
<gene>
    <name evidence="3" type="primary">LOC107766507</name>
</gene>
<dbReference type="InterPro" id="IPR026960">
    <property type="entry name" value="RVT-Znf"/>
</dbReference>
<name>A0A1S3XLC1_TOBAC</name>
<dbReference type="KEGG" id="nta:107766507"/>
<dbReference type="AlphaFoldDB" id="A0A1S3XLC1"/>
<proteinExistence type="predicted"/>
<reference evidence="2" key="1">
    <citation type="journal article" date="2014" name="Nat. Commun.">
        <title>The tobacco genome sequence and its comparison with those of tomato and potato.</title>
        <authorList>
            <person name="Sierro N."/>
            <person name="Battey J.N."/>
            <person name="Ouadi S."/>
            <person name="Bakaher N."/>
            <person name="Bovet L."/>
            <person name="Willig A."/>
            <person name="Goepfert S."/>
            <person name="Peitsch M.C."/>
            <person name="Ivanov N.V."/>
        </authorList>
    </citation>
    <scope>NUCLEOTIDE SEQUENCE [LARGE SCALE GENOMIC DNA]</scope>
</reference>
<dbReference type="OMA" id="RELWHHI"/>
<evidence type="ECO:0000313" key="2">
    <source>
        <dbReference type="Proteomes" id="UP000790787"/>
    </source>
</evidence>
<dbReference type="GeneID" id="107766507"/>
<dbReference type="OrthoDB" id="1938430at2759"/>
<organism evidence="2 3">
    <name type="scientific">Nicotiana tabacum</name>
    <name type="common">Common tobacco</name>
    <dbReference type="NCBI Taxonomy" id="4097"/>
    <lineage>
        <taxon>Eukaryota</taxon>
        <taxon>Viridiplantae</taxon>
        <taxon>Streptophyta</taxon>
        <taxon>Embryophyta</taxon>
        <taxon>Tracheophyta</taxon>
        <taxon>Spermatophyta</taxon>
        <taxon>Magnoliopsida</taxon>
        <taxon>eudicotyledons</taxon>
        <taxon>Gunneridae</taxon>
        <taxon>Pentapetalae</taxon>
        <taxon>asterids</taxon>
        <taxon>lamiids</taxon>
        <taxon>Solanales</taxon>
        <taxon>Solanaceae</taxon>
        <taxon>Nicotianoideae</taxon>
        <taxon>Nicotianeae</taxon>
        <taxon>Nicotiana</taxon>
    </lineage>
</organism>